<dbReference type="RefSeq" id="WP_041101056.1">
    <property type="nucleotide sequence ID" value="NZ_AP012547.1"/>
</dbReference>
<organism evidence="3 4">
    <name type="scientific">Sulfuritalea hydrogenivorans sk43H</name>
    <dbReference type="NCBI Taxonomy" id="1223802"/>
    <lineage>
        <taxon>Bacteria</taxon>
        <taxon>Pseudomonadati</taxon>
        <taxon>Pseudomonadota</taxon>
        <taxon>Betaproteobacteria</taxon>
        <taxon>Nitrosomonadales</taxon>
        <taxon>Sterolibacteriaceae</taxon>
        <taxon>Sulfuritalea</taxon>
    </lineage>
</organism>
<dbReference type="PANTHER" id="PTHR12049">
    <property type="entry name" value="PROTEIN ARGININE METHYLTRANSFERASE NDUFAF7, MITOCHONDRIAL"/>
    <property type="match status" value="1"/>
</dbReference>
<evidence type="ECO:0000256" key="1">
    <source>
        <dbReference type="ARBA" id="ARBA00022603"/>
    </source>
</evidence>
<dbReference type="Gene3D" id="3.40.50.12710">
    <property type="match status" value="1"/>
</dbReference>
<dbReference type="InterPro" id="IPR038375">
    <property type="entry name" value="NDUFAF7_sf"/>
</dbReference>
<dbReference type="InterPro" id="IPR003788">
    <property type="entry name" value="NDUFAF7"/>
</dbReference>
<gene>
    <name evidence="3" type="ORF">SUTH_03489</name>
</gene>
<protein>
    <recommendedName>
        <fullName evidence="5">Class I SAM-dependent methyltransferase</fullName>
    </recommendedName>
</protein>
<dbReference type="AlphaFoldDB" id="W0SIF0"/>
<dbReference type="GO" id="GO:0035243">
    <property type="term" value="F:protein-arginine omega-N symmetric methyltransferase activity"/>
    <property type="evidence" value="ECO:0007669"/>
    <property type="project" value="TreeGrafter"/>
</dbReference>
<keyword evidence="4" id="KW-1185">Reference proteome</keyword>
<sequence length="395" mass="42101">MNLKPAELPEPSADARTASAALTRIIAAEIAACGGWMSFARYMELALYAPGLGYYSGGSHKFGDYHEGGDFLTAPELTPLYAQALARQVAPILAASSPVVMEAGAGSGKLAADLLLALDALGCAPERYRILELSGELRARQQATLAERAPKFANRVEWLDELPEKFSGCLVGNEVLDAMPTHALRWGDEAEGGIVERGVGLDDGRLVVAERPATGALLAAAQTMPVIAPYRGEISLAARAWVSELARRLEKGAMLLIDYGLPRHELYHPLRDGGTLRCHYRHRVHEDAFWFPGLSDITSHVDFTAVAEAGFDAGLEVLGYISQANFLINCGIGELLLQGVGAGGTANPDQLRARGAVNVLISPNEMGELFKVIALGRGVPGPLIGFSRGDRVHAL</sequence>
<evidence type="ECO:0000313" key="4">
    <source>
        <dbReference type="Proteomes" id="UP000031637"/>
    </source>
</evidence>
<keyword evidence="1" id="KW-0489">Methyltransferase</keyword>
<evidence type="ECO:0000256" key="2">
    <source>
        <dbReference type="ARBA" id="ARBA00022679"/>
    </source>
</evidence>
<dbReference type="SUPFAM" id="SSF53335">
    <property type="entry name" value="S-adenosyl-L-methionine-dependent methyltransferases"/>
    <property type="match status" value="1"/>
</dbReference>
<evidence type="ECO:0000313" key="3">
    <source>
        <dbReference type="EMBL" id="BAO31259.1"/>
    </source>
</evidence>
<dbReference type="EMBL" id="AP012547">
    <property type="protein sequence ID" value="BAO31259.1"/>
    <property type="molecule type" value="Genomic_DNA"/>
</dbReference>
<keyword evidence="2" id="KW-0808">Transferase</keyword>
<proteinExistence type="predicted"/>
<dbReference type="GO" id="GO:0032259">
    <property type="term" value="P:methylation"/>
    <property type="evidence" value="ECO:0007669"/>
    <property type="project" value="UniProtKB-KW"/>
</dbReference>
<dbReference type="KEGG" id="shd:SUTH_03489"/>
<dbReference type="Proteomes" id="UP000031637">
    <property type="component" value="Chromosome"/>
</dbReference>
<accession>W0SIF0</accession>
<dbReference type="Pfam" id="PF02636">
    <property type="entry name" value="Methyltransf_28"/>
    <property type="match status" value="1"/>
</dbReference>
<dbReference type="PANTHER" id="PTHR12049:SF7">
    <property type="entry name" value="PROTEIN ARGININE METHYLTRANSFERASE NDUFAF7, MITOCHONDRIAL"/>
    <property type="match status" value="1"/>
</dbReference>
<dbReference type="STRING" id="1223802.SUTH_03489"/>
<dbReference type="InterPro" id="IPR029063">
    <property type="entry name" value="SAM-dependent_MTases_sf"/>
</dbReference>
<dbReference type="HOGENOM" id="CLU_024840_1_0_4"/>
<dbReference type="OrthoDB" id="9794208at2"/>
<reference evidence="3 4" key="1">
    <citation type="journal article" date="2014" name="Syst. Appl. Microbiol.">
        <title>Complete genomes of freshwater sulfur oxidizers Sulfuricella denitrificans skB26 and Sulfuritalea hydrogenivorans sk43H: genetic insights into the sulfur oxidation pathway of betaproteobacteria.</title>
        <authorList>
            <person name="Watanabe T."/>
            <person name="Kojima H."/>
            <person name="Fukui M."/>
        </authorList>
    </citation>
    <scope>NUCLEOTIDE SEQUENCE [LARGE SCALE GENOMIC DNA]</scope>
    <source>
        <strain evidence="3">DSM22779</strain>
    </source>
</reference>
<name>W0SIF0_9PROT</name>
<evidence type="ECO:0008006" key="5">
    <source>
        <dbReference type="Google" id="ProtNLM"/>
    </source>
</evidence>